<keyword evidence="2 5" id="KW-0812">Transmembrane</keyword>
<comment type="similarity">
    <text evidence="5">Belongs to the UPF0756 family.</text>
</comment>
<evidence type="ECO:0000256" key="1">
    <source>
        <dbReference type="ARBA" id="ARBA00022475"/>
    </source>
</evidence>
<feature type="transmembrane region" description="Helical" evidence="5">
    <location>
        <begin position="58"/>
        <end position="76"/>
    </location>
</feature>
<accession>A0A0S6U9V5</accession>
<evidence type="ECO:0000256" key="3">
    <source>
        <dbReference type="ARBA" id="ARBA00022989"/>
    </source>
</evidence>
<dbReference type="Pfam" id="PF04284">
    <property type="entry name" value="DUF441"/>
    <property type="match status" value="1"/>
</dbReference>
<evidence type="ECO:0000256" key="4">
    <source>
        <dbReference type="ARBA" id="ARBA00023136"/>
    </source>
</evidence>
<dbReference type="AlphaFoldDB" id="A0A0S6U9V5"/>
<dbReference type="HAMAP" id="MF_01874">
    <property type="entry name" value="UPF0756"/>
    <property type="match status" value="1"/>
</dbReference>
<comment type="subcellular location">
    <subcellularLocation>
        <location evidence="5">Cell membrane</location>
        <topology evidence="5">Multi-pass membrane protein</topology>
    </subcellularLocation>
</comment>
<evidence type="ECO:0000256" key="5">
    <source>
        <dbReference type="HAMAP-Rule" id="MF_01874"/>
    </source>
</evidence>
<protein>
    <recommendedName>
        <fullName evidence="5">UPF0756 membrane protein MTY_1226</fullName>
    </recommendedName>
</protein>
<feature type="transmembrane region" description="Helical" evidence="5">
    <location>
        <begin position="88"/>
        <end position="108"/>
    </location>
</feature>
<keyword evidence="3 5" id="KW-1133">Transmembrane helix</keyword>
<dbReference type="EMBL" id="DF238840">
    <property type="protein sequence ID" value="GAF25889.1"/>
    <property type="molecule type" value="Genomic_DNA"/>
</dbReference>
<name>A0A0S6U9V5_NEOTH</name>
<feature type="transmembrane region" description="Helical" evidence="5">
    <location>
        <begin position="120"/>
        <end position="137"/>
    </location>
</feature>
<feature type="transmembrane region" description="Helical" evidence="5">
    <location>
        <begin position="32"/>
        <end position="51"/>
    </location>
</feature>
<evidence type="ECO:0000256" key="2">
    <source>
        <dbReference type="ARBA" id="ARBA00022692"/>
    </source>
</evidence>
<feature type="transmembrane region" description="Helical" evidence="5">
    <location>
        <begin position="7"/>
        <end position="26"/>
    </location>
</feature>
<sequence length="160" mass="16871">MAGTRGVGFMSAATVILILLMLLGILGRSNVIAAAAAFLLLLQFTSLQRLYPILERRALEAGLIFLVVSVLVPFASGRVAPRDMLQSFVSLPGLIAIASGIIATHMNCQGLELLQRFPQMMIGMVIGSIIGVAFFGGIPVGPLMAGGIAALLVHLMAWLR</sequence>
<organism evidence="6">
    <name type="scientific">Moorella thermoacetica Y72</name>
    <dbReference type="NCBI Taxonomy" id="1325331"/>
    <lineage>
        <taxon>Bacteria</taxon>
        <taxon>Bacillati</taxon>
        <taxon>Bacillota</taxon>
        <taxon>Clostridia</taxon>
        <taxon>Neomoorellales</taxon>
        <taxon>Neomoorellaceae</taxon>
        <taxon>Neomoorella</taxon>
    </lineage>
</organism>
<reference evidence="6" key="1">
    <citation type="journal article" date="2014" name="Gene">
        <title>Genome-guided analysis of transformation efficiency and carbon dioxide assimilation by Moorella thermoacetica Y72.</title>
        <authorList>
            <person name="Tsukahara K."/>
            <person name="Kita A."/>
            <person name="Nakashimada Y."/>
            <person name="Hoshino T."/>
            <person name="Murakami K."/>
        </authorList>
    </citation>
    <scope>NUCLEOTIDE SEQUENCE [LARGE SCALE GENOMIC DNA]</scope>
    <source>
        <strain evidence="6">Y72</strain>
    </source>
</reference>
<dbReference type="PANTHER" id="PTHR38452">
    <property type="entry name" value="UPF0756 MEMBRANE PROTEIN YEAL"/>
    <property type="match status" value="1"/>
</dbReference>
<keyword evidence="4 5" id="KW-0472">Membrane</keyword>
<dbReference type="InterPro" id="IPR007382">
    <property type="entry name" value="UPF0756_TM"/>
</dbReference>
<keyword evidence="1 5" id="KW-1003">Cell membrane</keyword>
<dbReference type="Proteomes" id="UP000063718">
    <property type="component" value="Unassembled WGS sequence"/>
</dbReference>
<dbReference type="PANTHER" id="PTHR38452:SF1">
    <property type="entry name" value="UPF0756 MEMBRANE PROTEIN YEAL"/>
    <property type="match status" value="1"/>
</dbReference>
<proteinExistence type="inferred from homology"/>
<evidence type="ECO:0000313" key="6">
    <source>
        <dbReference type="EMBL" id="GAF25889.1"/>
    </source>
</evidence>
<dbReference type="GO" id="GO:0005886">
    <property type="term" value="C:plasma membrane"/>
    <property type="evidence" value="ECO:0007669"/>
    <property type="project" value="UniProtKB-SubCell"/>
</dbReference>
<gene>
    <name evidence="6" type="ORF">MTY_1226</name>
</gene>